<proteinExistence type="predicted"/>
<protein>
    <submittedName>
        <fullName evidence="1">Uncharacterized protein</fullName>
    </submittedName>
</protein>
<name>A0A0G0EST4_9BACT</name>
<dbReference type="Proteomes" id="UP000034492">
    <property type="component" value="Unassembled WGS sequence"/>
</dbReference>
<sequence length="124" mass="13693">MPSPEVTTKNPAISYMKECVRACRVKLSMEEKMSRGGMRVAEAGLKVLVEHPEAALRALTVVPASVAFGRAFSKHDHEGSRNALIALGVGMIVHEVAREVGRAAEFLLEDIIRTDRPHPYREDK</sequence>
<accession>A0A0G0EST4</accession>
<evidence type="ECO:0000313" key="1">
    <source>
        <dbReference type="EMBL" id="KKQ08592.1"/>
    </source>
</evidence>
<comment type="caution">
    <text evidence="1">The sequence shown here is derived from an EMBL/GenBank/DDBJ whole genome shotgun (WGS) entry which is preliminary data.</text>
</comment>
<organism evidence="1 2">
    <name type="scientific">Candidatus Daviesbacteria bacterium GW2011_GWB1_36_5</name>
    <dbReference type="NCBI Taxonomy" id="1618426"/>
    <lineage>
        <taxon>Bacteria</taxon>
        <taxon>Candidatus Daviesiibacteriota</taxon>
    </lineage>
</organism>
<dbReference type="AlphaFoldDB" id="A0A0G0EST4"/>
<gene>
    <name evidence="1" type="ORF">US19_C0021G0008</name>
</gene>
<evidence type="ECO:0000313" key="2">
    <source>
        <dbReference type="Proteomes" id="UP000034492"/>
    </source>
</evidence>
<reference evidence="1 2" key="1">
    <citation type="journal article" date="2015" name="Nature">
        <title>rRNA introns, odd ribosomes, and small enigmatic genomes across a large radiation of phyla.</title>
        <authorList>
            <person name="Brown C.T."/>
            <person name="Hug L.A."/>
            <person name="Thomas B.C."/>
            <person name="Sharon I."/>
            <person name="Castelle C.J."/>
            <person name="Singh A."/>
            <person name="Wilkins M.J."/>
            <person name="Williams K.H."/>
            <person name="Banfield J.F."/>
        </authorList>
    </citation>
    <scope>NUCLEOTIDE SEQUENCE [LARGE SCALE GENOMIC DNA]</scope>
</reference>
<dbReference type="EMBL" id="LBSA01000021">
    <property type="protein sequence ID" value="KKQ08592.1"/>
    <property type="molecule type" value="Genomic_DNA"/>
</dbReference>